<keyword evidence="2" id="KW-1015">Disulfide bond</keyword>
<evidence type="ECO:0000313" key="6">
    <source>
        <dbReference type="Proteomes" id="UP001178507"/>
    </source>
</evidence>
<evidence type="ECO:0000259" key="4">
    <source>
        <dbReference type="SMART" id="SM00223"/>
    </source>
</evidence>
<feature type="domain" description="Apple" evidence="4">
    <location>
        <begin position="583"/>
        <end position="652"/>
    </location>
</feature>
<dbReference type="GO" id="GO:0005576">
    <property type="term" value="C:extracellular region"/>
    <property type="evidence" value="ECO:0007669"/>
    <property type="project" value="InterPro"/>
</dbReference>
<dbReference type="EMBL" id="CAUJNA010003659">
    <property type="protein sequence ID" value="CAJ1407105.1"/>
    <property type="molecule type" value="Genomic_DNA"/>
</dbReference>
<keyword evidence="1" id="KW-0677">Repeat</keyword>
<gene>
    <name evidence="5" type="ORF">EVOR1521_LOCUS28887</name>
</gene>
<dbReference type="SUPFAM" id="SSF57414">
    <property type="entry name" value="Hairpin loop containing domain-like"/>
    <property type="match status" value="1"/>
</dbReference>
<dbReference type="Gene3D" id="3.50.4.10">
    <property type="entry name" value="Hepatocyte Growth Factor"/>
    <property type="match status" value="2"/>
</dbReference>
<dbReference type="InterPro" id="IPR000177">
    <property type="entry name" value="Apple"/>
</dbReference>
<keyword evidence="3" id="KW-0472">Membrane</keyword>
<dbReference type="Proteomes" id="UP001178507">
    <property type="component" value="Unassembled WGS sequence"/>
</dbReference>
<evidence type="ECO:0000313" key="5">
    <source>
        <dbReference type="EMBL" id="CAJ1407105.1"/>
    </source>
</evidence>
<organism evidence="5 6">
    <name type="scientific">Effrenium voratum</name>
    <dbReference type="NCBI Taxonomy" id="2562239"/>
    <lineage>
        <taxon>Eukaryota</taxon>
        <taxon>Sar</taxon>
        <taxon>Alveolata</taxon>
        <taxon>Dinophyceae</taxon>
        <taxon>Suessiales</taxon>
        <taxon>Symbiodiniaceae</taxon>
        <taxon>Effrenium</taxon>
    </lineage>
</organism>
<protein>
    <recommendedName>
        <fullName evidence="4">Apple domain-containing protein</fullName>
    </recommendedName>
</protein>
<comment type="caution">
    <text evidence="5">The sequence shown here is derived from an EMBL/GenBank/DDBJ whole genome shotgun (WGS) entry which is preliminary data.</text>
</comment>
<dbReference type="GO" id="GO:0006508">
    <property type="term" value="P:proteolysis"/>
    <property type="evidence" value="ECO:0007669"/>
    <property type="project" value="InterPro"/>
</dbReference>
<name>A0AA36NC96_9DINO</name>
<reference evidence="5" key="1">
    <citation type="submission" date="2023-08" db="EMBL/GenBank/DDBJ databases">
        <authorList>
            <person name="Chen Y."/>
            <person name="Shah S."/>
            <person name="Dougan E. K."/>
            <person name="Thang M."/>
            <person name="Chan C."/>
        </authorList>
    </citation>
    <scope>NUCLEOTIDE SEQUENCE</scope>
</reference>
<evidence type="ECO:0000256" key="2">
    <source>
        <dbReference type="ARBA" id="ARBA00023157"/>
    </source>
</evidence>
<sequence>MDGADPGASSGSPPPGCRGAGAIAAAAGLATLVLLGTALAFGATHRVEAGQELIFSNLRLSNTSNASNGTAALVMDLQGGQMVVLQNGAFTKQDANLSALLAEGQLARVRLSSREVLLNFSFTAEGKPAIMDRFFFTIYFMARQRVQLANFSRFCWDLASSFEHSGHGLAKNKVVLEAAPDLKRFVPKDPRGIPEMQRAATFLLRSVDHFVVSVITEGDADGSDFYFSGQNVVSDICEEASSKRIHDGAMVEIVEGPYNGLRGIADINSGRFQVLLANGKHVQVGEMDCRLLEEDREAVDAELQAEQVEDKCATLYDAERACSEDGCEVLLIPQPALSCDKYCQAHGMHCHQAWRSKANSCGSREPLQCLAALPQNLRSEHQLRCRCQPAARSRLGQEVQADAHVMLLSGGAGVAIKAPDAEGAVQVQVPAVVTLHAPLFRKVEGKGKSRSVPCEELRQGDEVELTDGAFAHRKGALLRCDPVSKQYSVSLEKSLQVHAFDLQVLQCKASEQGASCSEDHCKVQPSKKESSSCADFCKQRGDRCLRAWEGSGCRQQRLLPCEHSGDVTGMICECVPVSHPGDCFQNDLSYRPVNMKLQRRSKERSALSCQRRCARVAGCSHFSYWSDGGCHLQDDDAQLSAEPGAVSGPPDCLTEQKTSTDSACREGLSFRPLDMHGHARSHEASAAQCALRCKSVEGCSHFSYWSDGGCHLQDSRAVNGPSHGAFSGPPNCPELATAEAKEKESHQKLDKPESCNLVDVERYCPAASGCKALVSQMGHRSCLDYCEQQGFSCLAAFQDSCDGEEVRCDSLAGSRAVCACGSEPESKDEESWEFHCRKGQRGAWSAEKRWWCCRELQIGCEALQGCDPSDGYVAWEEERKAYCCREEGICSKDDQSYDCEQLQTSGVVEASEEMTNWCCTYRGTGCRLEEPEHCDDLTEVEWSYEKREWCRRLMKPAGRAGQAPKAFDSYLKIVEKTAGTG</sequence>
<evidence type="ECO:0000256" key="1">
    <source>
        <dbReference type="ARBA" id="ARBA00022737"/>
    </source>
</evidence>
<keyword evidence="3" id="KW-1133">Transmembrane helix</keyword>
<feature type="transmembrane region" description="Helical" evidence="3">
    <location>
        <begin position="20"/>
        <end position="41"/>
    </location>
</feature>
<dbReference type="AlphaFoldDB" id="A0AA36NC96"/>
<keyword evidence="3" id="KW-0812">Transmembrane</keyword>
<keyword evidence="6" id="KW-1185">Reference proteome</keyword>
<dbReference type="SMART" id="SM00223">
    <property type="entry name" value="APPLE"/>
    <property type="match status" value="2"/>
</dbReference>
<accession>A0AA36NC96</accession>
<evidence type="ECO:0000256" key="3">
    <source>
        <dbReference type="SAM" id="Phobius"/>
    </source>
</evidence>
<proteinExistence type="predicted"/>
<feature type="domain" description="Apple" evidence="4">
    <location>
        <begin position="664"/>
        <end position="732"/>
    </location>
</feature>